<keyword evidence="5" id="KW-0396">Initiation factor</keyword>
<dbReference type="AlphaFoldDB" id="A0A0A9X5T7"/>
<evidence type="ECO:0000256" key="3">
    <source>
        <dbReference type="PROSITE-ProRule" id="PRU00221"/>
    </source>
</evidence>
<keyword evidence="5" id="KW-0648">Protein biosynthesis</keyword>
<accession>A0A0A9X5T7</accession>
<organism evidence="5">
    <name type="scientific">Lygus hesperus</name>
    <name type="common">Western plant bug</name>
    <dbReference type="NCBI Taxonomy" id="30085"/>
    <lineage>
        <taxon>Eukaryota</taxon>
        <taxon>Metazoa</taxon>
        <taxon>Ecdysozoa</taxon>
        <taxon>Arthropoda</taxon>
        <taxon>Hexapoda</taxon>
        <taxon>Insecta</taxon>
        <taxon>Pterygota</taxon>
        <taxon>Neoptera</taxon>
        <taxon>Paraneoptera</taxon>
        <taxon>Hemiptera</taxon>
        <taxon>Heteroptera</taxon>
        <taxon>Panheteroptera</taxon>
        <taxon>Cimicomorpha</taxon>
        <taxon>Miridae</taxon>
        <taxon>Mirini</taxon>
        <taxon>Lygus</taxon>
    </lineage>
</organism>
<reference evidence="5" key="2">
    <citation type="submission" date="2014-07" db="EMBL/GenBank/DDBJ databases">
        <authorList>
            <person name="Hull J."/>
        </authorList>
    </citation>
    <scope>NUCLEOTIDE SEQUENCE</scope>
</reference>
<evidence type="ECO:0000256" key="4">
    <source>
        <dbReference type="SAM" id="MobiDB-lite"/>
    </source>
</evidence>
<evidence type="ECO:0000313" key="5">
    <source>
        <dbReference type="EMBL" id="JAG12465.1"/>
    </source>
</evidence>
<dbReference type="InterPro" id="IPR036322">
    <property type="entry name" value="WD40_repeat_dom_sf"/>
</dbReference>
<keyword evidence="1 3" id="KW-0853">WD repeat</keyword>
<dbReference type="GO" id="GO:0003743">
    <property type="term" value="F:translation initiation factor activity"/>
    <property type="evidence" value="ECO:0007669"/>
    <property type="project" value="UniProtKB-KW"/>
</dbReference>
<proteinExistence type="predicted"/>
<feature type="region of interest" description="Disordered" evidence="4">
    <location>
        <begin position="136"/>
        <end position="165"/>
    </location>
</feature>
<name>A0A0A9X5T7_LYGHE</name>
<dbReference type="InterPro" id="IPR019775">
    <property type="entry name" value="WD40_repeat_CS"/>
</dbReference>
<dbReference type="PROSITE" id="PS50082">
    <property type="entry name" value="WD_REPEATS_2"/>
    <property type="match status" value="1"/>
</dbReference>
<dbReference type="Gene3D" id="2.130.10.10">
    <property type="entry name" value="YVTN repeat-like/Quinoprotein amine dehydrogenase"/>
    <property type="match status" value="1"/>
</dbReference>
<dbReference type="SUPFAM" id="SSF50978">
    <property type="entry name" value="WD40 repeat-like"/>
    <property type="match status" value="1"/>
</dbReference>
<dbReference type="InterPro" id="IPR001680">
    <property type="entry name" value="WD40_rpt"/>
</dbReference>
<dbReference type="Pfam" id="PF00400">
    <property type="entry name" value="WD40"/>
    <property type="match status" value="1"/>
</dbReference>
<reference evidence="5" key="1">
    <citation type="journal article" date="2014" name="PLoS ONE">
        <title>Transcriptome-Based Identification of ABC Transporters in the Western Tarnished Plant Bug Lygus hesperus.</title>
        <authorList>
            <person name="Hull J.J."/>
            <person name="Chaney K."/>
            <person name="Geib S.M."/>
            <person name="Fabrick J.A."/>
            <person name="Brent C.S."/>
            <person name="Walsh D."/>
            <person name="Lavine L.C."/>
        </authorList>
    </citation>
    <scope>NUCLEOTIDE SEQUENCE</scope>
</reference>
<dbReference type="PROSITE" id="PS00678">
    <property type="entry name" value="WD_REPEATS_1"/>
    <property type="match status" value="1"/>
</dbReference>
<sequence>MQHDGFISDCAISQDSKHLITVSHDWTLRIWDMYVGKELAVYKYGRKPTAVTFASGCGMFAVGVEPADKNSKATCYIYDFDCFQNTDEALLRDFSNPQKGNFTGLAFSIDNTYLYLTDDKGYFHIYVCMDEENDTANEGQGSDAIQQQGEKEEKNDEGSQDTKDSGTAIAKSIKLHNETIMSLKLSRDKSMALVTSIDQSATLLDIRDGKNIRVRVGVARVHASNSTLHPIYTWYQHTQVLQKFLSNRPLRGGVVSPI</sequence>
<dbReference type="InterPro" id="IPR015943">
    <property type="entry name" value="WD40/YVTN_repeat-like_dom_sf"/>
</dbReference>
<dbReference type="PANTHER" id="PTHR19879">
    <property type="entry name" value="TRANSCRIPTION INITIATION FACTOR TFIID"/>
    <property type="match status" value="1"/>
</dbReference>
<dbReference type="EMBL" id="GBHO01031139">
    <property type="protein sequence ID" value="JAG12465.1"/>
    <property type="molecule type" value="Transcribed_RNA"/>
</dbReference>
<evidence type="ECO:0000256" key="2">
    <source>
        <dbReference type="ARBA" id="ARBA00022737"/>
    </source>
</evidence>
<protein>
    <submittedName>
        <fullName evidence="5">Eukaryotic translation initiation factor 3 subunit I</fullName>
    </submittedName>
</protein>
<dbReference type="PANTHER" id="PTHR19879:SF9">
    <property type="entry name" value="TRANSCRIPTION INITIATION FACTOR TFIID SUBUNIT 5"/>
    <property type="match status" value="1"/>
</dbReference>
<evidence type="ECO:0000256" key="1">
    <source>
        <dbReference type="ARBA" id="ARBA00022574"/>
    </source>
</evidence>
<keyword evidence="2" id="KW-0677">Repeat</keyword>
<gene>
    <name evidence="5" type="primary">EIF3I_0</name>
    <name evidence="5" type="ORF">CM83_3300</name>
</gene>
<dbReference type="PROSITE" id="PS50294">
    <property type="entry name" value="WD_REPEATS_REGION"/>
    <property type="match status" value="1"/>
</dbReference>
<feature type="compositionally biased region" description="Polar residues" evidence="4">
    <location>
        <begin position="136"/>
        <end position="148"/>
    </location>
</feature>
<feature type="repeat" description="WD" evidence="3">
    <location>
        <begin position="1"/>
        <end position="41"/>
    </location>
</feature>
<feature type="compositionally biased region" description="Basic and acidic residues" evidence="4">
    <location>
        <begin position="149"/>
        <end position="164"/>
    </location>
</feature>